<dbReference type="AlphaFoldDB" id="A0A6C0LG75"/>
<organism evidence="1">
    <name type="scientific">viral metagenome</name>
    <dbReference type="NCBI Taxonomy" id="1070528"/>
    <lineage>
        <taxon>unclassified sequences</taxon>
        <taxon>metagenomes</taxon>
        <taxon>organismal metagenomes</taxon>
    </lineage>
</organism>
<dbReference type="EMBL" id="MN740479">
    <property type="protein sequence ID" value="QHU28995.1"/>
    <property type="molecule type" value="Genomic_DNA"/>
</dbReference>
<reference evidence="1" key="1">
    <citation type="journal article" date="2020" name="Nature">
        <title>Giant virus diversity and host interactions through global metagenomics.</title>
        <authorList>
            <person name="Schulz F."/>
            <person name="Roux S."/>
            <person name="Paez-Espino D."/>
            <person name="Jungbluth S."/>
            <person name="Walsh D.A."/>
            <person name="Denef V.J."/>
            <person name="McMahon K.D."/>
            <person name="Konstantinidis K.T."/>
            <person name="Eloe-Fadrosh E.A."/>
            <person name="Kyrpides N.C."/>
            <person name="Woyke T."/>
        </authorList>
    </citation>
    <scope>NUCLEOTIDE SEQUENCE</scope>
    <source>
        <strain evidence="1">GVMAG-M-3300027791-30</strain>
    </source>
</reference>
<protein>
    <submittedName>
        <fullName evidence="1">Uncharacterized protein</fullName>
    </submittedName>
</protein>
<name>A0A6C0LG75_9ZZZZ</name>
<accession>A0A6C0LG75</accession>
<proteinExistence type="predicted"/>
<evidence type="ECO:0000313" key="1">
    <source>
        <dbReference type="EMBL" id="QHU28995.1"/>
    </source>
</evidence>
<sequence>MIPIQITNDGKKMESTNMGQGFGLINGRPGTACKGFNGNLNSWYFGLSPEFKERMENAQNSVGILAQFDTVNSPYYTSVQVDPNYIKFLQGIANCNR</sequence>